<dbReference type="GO" id="GO:0015562">
    <property type="term" value="F:efflux transmembrane transporter activity"/>
    <property type="evidence" value="ECO:0007669"/>
    <property type="project" value="TreeGrafter"/>
</dbReference>
<organism evidence="6 7">
    <name type="scientific">Clostridium bovifaecis</name>
    <dbReference type="NCBI Taxonomy" id="2184719"/>
    <lineage>
        <taxon>Bacteria</taxon>
        <taxon>Bacillati</taxon>
        <taxon>Bacillota</taxon>
        <taxon>Clostridia</taxon>
        <taxon>Eubacteriales</taxon>
        <taxon>Clostridiaceae</taxon>
        <taxon>Clostridium</taxon>
    </lineage>
</organism>
<dbReference type="GO" id="GO:1990281">
    <property type="term" value="C:efflux pump complex"/>
    <property type="evidence" value="ECO:0007669"/>
    <property type="project" value="TreeGrafter"/>
</dbReference>
<feature type="transmembrane region" description="Helical" evidence="3">
    <location>
        <begin position="7"/>
        <end position="23"/>
    </location>
</feature>
<gene>
    <name evidence="6" type="ORF">GOM49_04360</name>
</gene>
<accession>A0A6I6EUA2</accession>
<comment type="similarity">
    <text evidence="1">Belongs to the membrane fusion protein (MFP) (TC 8.A.1) family.</text>
</comment>
<keyword evidence="3" id="KW-0812">Transmembrane</keyword>
<dbReference type="NCBIfam" id="TIGR01730">
    <property type="entry name" value="RND_mfp"/>
    <property type="match status" value="1"/>
</dbReference>
<reference evidence="6 7" key="1">
    <citation type="submission" date="2019-12" db="EMBL/GenBank/DDBJ databases">
        <title>Genome sequenceing of Clostridium bovifaecis.</title>
        <authorList>
            <person name="Yao Y."/>
        </authorList>
    </citation>
    <scope>NUCLEOTIDE SEQUENCE [LARGE SCALE GENOMIC DNA]</scope>
    <source>
        <strain evidence="6 7">BXX</strain>
    </source>
</reference>
<dbReference type="Gene3D" id="2.40.420.20">
    <property type="match status" value="1"/>
</dbReference>
<dbReference type="Gene3D" id="1.10.287.470">
    <property type="entry name" value="Helix hairpin bin"/>
    <property type="match status" value="3"/>
</dbReference>
<dbReference type="InterPro" id="IPR058637">
    <property type="entry name" value="YknX-like_C"/>
</dbReference>
<evidence type="ECO:0000259" key="5">
    <source>
        <dbReference type="Pfam" id="PF25989"/>
    </source>
</evidence>
<dbReference type="Proteomes" id="UP000422764">
    <property type="component" value="Chromosome"/>
</dbReference>
<evidence type="ECO:0000256" key="3">
    <source>
        <dbReference type="SAM" id="Phobius"/>
    </source>
</evidence>
<dbReference type="EMBL" id="CP046522">
    <property type="protein sequence ID" value="QGU94436.1"/>
    <property type="molecule type" value="Genomic_DNA"/>
</dbReference>
<dbReference type="Gene3D" id="2.40.50.100">
    <property type="match status" value="2"/>
</dbReference>
<dbReference type="SUPFAM" id="SSF111369">
    <property type="entry name" value="HlyD-like secretion proteins"/>
    <property type="match status" value="2"/>
</dbReference>
<evidence type="ECO:0000259" key="4">
    <source>
        <dbReference type="Pfam" id="PF25917"/>
    </source>
</evidence>
<protein>
    <submittedName>
        <fullName evidence="6">Efflux RND transporter periplasmic adaptor subunit</fullName>
    </submittedName>
</protein>
<dbReference type="PANTHER" id="PTHR30469:SF15">
    <property type="entry name" value="HLYD FAMILY OF SECRETION PROTEINS"/>
    <property type="match status" value="1"/>
</dbReference>
<proteinExistence type="inferred from homology"/>
<keyword evidence="3" id="KW-0472">Membrane</keyword>
<evidence type="ECO:0000313" key="7">
    <source>
        <dbReference type="Proteomes" id="UP000422764"/>
    </source>
</evidence>
<name>A0A6I6EUA2_9CLOT</name>
<keyword evidence="2" id="KW-0175">Coiled coil</keyword>
<feature type="coiled-coil region" evidence="2">
    <location>
        <begin position="114"/>
        <end position="279"/>
    </location>
</feature>
<dbReference type="Pfam" id="PF25989">
    <property type="entry name" value="YknX_C"/>
    <property type="match status" value="1"/>
</dbReference>
<dbReference type="Pfam" id="PF25917">
    <property type="entry name" value="BSH_RND"/>
    <property type="match status" value="1"/>
</dbReference>
<dbReference type="InterPro" id="IPR006143">
    <property type="entry name" value="RND_pump_MFP"/>
</dbReference>
<sequence length="472" mass="52996">MKKIVKWIFGIFVIFCIAGYAVYNSKKPLTAELIEIQPKTVAQEFEEEGIVKSTDERPIYSTVSGKVIKMDLKEGEKVKKGQILARIDTKALEYQINQLKAQQKSLRGQEKKTYQEMQQQLGQLKGQLESIEGQEIQSNKPIYEAEINQQQLKIEETKRQLKESEEDYERTKTLFESGIVAKKELDSAKSIVEQLKNRLSQEEEALKLIMERSNPVLGTTEYFQGLKNAVQAQIDALEYEMQQSGKESTGTEQYYQGLIEAADAQIKQLENQMSNSVIISPVNGKVSKLNAKVGETASPQAALMTLLGDSLHEVNVYLLTEDILNVHEGMKVKLIQERKDKDYEFGGVIKAIAPSAEEKMSALGLVERRVKVVITPEGEIPELRPGYALDVKFTVLQQQNKLAVAKTTLFPYEDGDAIWVVRNGVAAIQKVKKGLKTDELVVIEEGLKDGDKVIKNPELEGLEEGKKVISND</sequence>
<dbReference type="AlphaFoldDB" id="A0A6I6EUA2"/>
<keyword evidence="3" id="KW-1133">Transmembrane helix</keyword>
<dbReference type="InterPro" id="IPR058625">
    <property type="entry name" value="MdtA-like_BSH"/>
</dbReference>
<keyword evidence="7" id="KW-1185">Reference proteome</keyword>
<evidence type="ECO:0000313" key="6">
    <source>
        <dbReference type="EMBL" id="QGU94436.1"/>
    </source>
</evidence>
<feature type="domain" description="Multidrug resistance protein MdtA-like barrel-sandwich hybrid" evidence="4">
    <location>
        <begin position="59"/>
        <end position="299"/>
    </location>
</feature>
<dbReference type="Gene3D" id="2.40.30.170">
    <property type="match status" value="1"/>
</dbReference>
<feature type="domain" description="YknX-like C-terminal permuted SH3-like" evidence="5">
    <location>
        <begin position="408"/>
        <end position="469"/>
    </location>
</feature>
<evidence type="ECO:0000256" key="2">
    <source>
        <dbReference type="SAM" id="Coils"/>
    </source>
</evidence>
<evidence type="ECO:0000256" key="1">
    <source>
        <dbReference type="ARBA" id="ARBA00009477"/>
    </source>
</evidence>
<dbReference type="PANTHER" id="PTHR30469">
    <property type="entry name" value="MULTIDRUG RESISTANCE PROTEIN MDTA"/>
    <property type="match status" value="1"/>
</dbReference>